<sequence length="55" mass="5932">MMTALAERGRPALDGTVAGNSGSSAFHNSLVIFFRAMPPIMLTGHHAMTGFGWRR</sequence>
<dbReference type="AlphaFoldDB" id="A0A0S4XD17"/>
<dbReference type="EMBL" id="LN899822">
    <property type="protein sequence ID" value="CUV62041.1"/>
    <property type="molecule type" value="Genomic_DNA"/>
</dbReference>
<name>A0A0S4XD17_RALSL</name>
<organism evidence="2">
    <name type="scientific">Ralstonia solanacearum</name>
    <name type="common">Pseudomonas solanacearum</name>
    <dbReference type="NCBI Taxonomy" id="305"/>
    <lineage>
        <taxon>Bacteria</taxon>
        <taxon>Pseudomonadati</taxon>
        <taxon>Pseudomonadota</taxon>
        <taxon>Betaproteobacteria</taxon>
        <taxon>Burkholderiales</taxon>
        <taxon>Burkholderiaceae</taxon>
        <taxon>Ralstonia</taxon>
        <taxon>Ralstonia solanacearum species complex</taxon>
    </lineage>
</organism>
<protein>
    <submittedName>
        <fullName evidence="2">Uncharacterized protein</fullName>
    </submittedName>
</protein>
<proteinExistence type="predicted"/>
<accession>A0A0S4XD17</accession>
<reference evidence="2" key="1">
    <citation type="submission" date="2015-10" db="EMBL/GenBank/DDBJ databases">
        <authorList>
            <person name="Gilbert D.G."/>
        </authorList>
    </citation>
    <scope>NUCLEOTIDE SEQUENCE</scope>
    <source>
        <strain evidence="2">Phyl III-seqv23</strain>
    </source>
</reference>
<feature type="region of interest" description="Disordered" evidence="1">
    <location>
        <begin position="1"/>
        <end position="21"/>
    </location>
</feature>
<gene>
    <name evidence="2" type="ORF">RD1301_v1_1940002</name>
</gene>
<evidence type="ECO:0000313" key="2">
    <source>
        <dbReference type="EMBL" id="CUV62041.1"/>
    </source>
</evidence>
<evidence type="ECO:0000256" key="1">
    <source>
        <dbReference type="SAM" id="MobiDB-lite"/>
    </source>
</evidence>